<reference evidence="2" key="1">
    <citation type="submission" date="2022-12" db="EMBL/GenBank/DDBJ databases">
        <title>2953647.</title>
        <authorList>
            <person name="Hergert J."/>
            <person name="Casey R."/>
            <person name="Wagner J."/>
            <person name="Young E.L."/>
            <person name="Oakeson K.F."/>
        </authorList>
    </citation>
    <scope>NUCLEOTIDE SEQUENCE</scope>
    <source>
        <strain evidence="2">2953647</strain>
        <plasmid evidence="2">unnamed5</plasmid>
    </source>
</reference>
<evidence type="ECO:0008006" key="4">
    <source>
        <dbReference type="Google" id="ProtNLM"/>
    </source>
</evidence>
<accession>A0ABY7LCW3</accession>
<proteinExistence type="predicted"/>
<evidence type="ECO:0000313" key="3">
    <source>
        <dbReference type="Proteomes" id="UP001164536"/>
    </source>
</evidence>
<feature type="region of interest" description="Disordered" evidence="1">
    <location>
        <begin position="895"/>
        <end position="916"/>
    </location>
</feature>
<protein>
    <recommendedName>
        <fullName evidence="4">Lytic transglycosylase domain-containing protein</fullName>
    </recommendedName>
</protein>
<sequence>MMVKKDRLSIIDAIEKASEAELGELAKISQALQNLAPANERGPVDGESNGSTLVVSRRLKQRTNVPGPKNSRPPQTEKAETKSPQTARKEQKRTYERDFNERSESGGEKVRTERTKKAGNGASEGRERRTYADVLTANGQKLTRERGPKPSSERRHQQARETRTSEESNNSPNRDASGRFVSRDKAEETSRVRQQKLGLKEQEKLQSGFFNRLGSMLKGSSEKDSKLNADGAELVGGAAVGGPVWMLGRGMFDLGKSVSDNVVSLQQWVSDKKEGKELSEPTPAKKYPDVVTQPLPPPKMGSKSSAETFSKGAQEKGIQATQEQTQVIAANDERIIEGLDEIREEIKRSGKGAAGGGLGGWFGERFGRKGRRGRLGHIGRGDASLPEKARKKVRKPRNGSLGKLKAVMTSANVLKGAGGVAAGGALVATGAKVATDVVAKPVAEKVTTKAVEAAAKPVAAKVVAPIAEEAGEAAAKTGALKAGGKLGAKTALKAIPLLGTALSIGWDAYDGATDEEGQRAAFNVADGKEVSARQKTAFTAANVLNMGGLVSGGAGLLASGARMFGMDSVADALTFDTESIAKGLDSGMATVGDAISKVTSSYEDKGNEITKAVSDGTDKTVNAINRLGTQMQGGEWGKDNVGAAGKSVSDYESVQTNDIGADLNIGGKNAKVRSFRNNNFGNLNYVGQEGARLEDPNSKGEARFAKFNTPEEGFRALAHQLTLYSNGKSKATGGKKLNSVEDIIKVYAPESENSTKDYISALSKKMGVESGQQLDMTNPDVMTQLIRGIATIEGGNPQVTDQFIKDSIGTHENGKWVGGKFSNESLKVVNESRASKGLAPVAENSLYSTGSKVITTAPKGVVSPSPAPAPIAPPAAIADIPAKVDKVVQEQLNEHGVRGMAKNRPEEGVSQPKSAIKSSEEVAKAIAEKAASGSASIWDKTKSAAATGASAVIAAPGKLDAALQEKMTEYNVRGMAKNRPSAGLSLPAGATMPSSLEVAALPAAEIARRGRDAANRQNTQATTIVSASGRPAAGAAPGATSGIPRVTARDAAVPEESMFEKAMGGAVDGLKAVGASILPAVSDTLNQTISGFSGNQIVGDALNAAGMSDPTIQRAIAPVTDKVGTWLDSGMSSLTDASTSLLTKDQTAQPAFVPQQSSSLSIPKSMPTVQDLASSGIRPSLSTDTANHDVDILKELRGMGSTLEQLLGVSKQKDGAPEKVVHTAQPAPRRAASFSIRDAALDGLLKD</sequence>
<name>A0ABY7LCW3_CITFR</name>
<dbReference type="Proteomes" id="UP001164536">
    <property type="component" value="Plasmid unnamed5"/>
</dbReference>
<evidence type="ECO:0000256" key="1">
    <source>
        <dbReference type="SAM" id="MobiDB-lite"/>
    </source>
</evidence>
<keyword evidence="3" id="KW-1185">Reference proteome</keyword>
<feature type="compositionally biased region" description="Basic and acidic residues" evidence="1">
    <location>
        <begin position="895"/>
        <end position="907"/>
    </location>
</feature>
<organism evidence="2 3">
    <name type="scientific">Citrobacter freundii</name>
    <dbReference type="NCBI Taxonomy" id="546"/>
    <lineage>
        <taxon>Bacteria</taxon>
        <taxon>Pseudomonadati</taxon>
        <taxon>Pseudomonadota</taxon>
        <taxon>Gammaproteobacteria</taxon>
        <taxon>Enterobacterales</taxon>
        <taxon>Enterobacteriaceae</taxon>
        <taxon>Citrobacter</taxon>
        <taxon>Citrobacter freundii complex</taxon>
    </lineage>
</organism>
<dbReference type="RefSeq" id="WP_269521585.1">
    <property type="nucleotide sequence ID" value="NZ_CP114569.1"/>
</dbReference>
<evidence type="ECO:0000313" key="2">
    <source>
        <dbReference type="EMBL" id="WAZ60703.1"/>
    </source>
</evidence>
<geneLocation type="plasmid" evidence="2 3">
    <name>unnamed5</name>
</geneLocation>
<keyword evidence="2" id="KW-0614">Plasmid</keyword>
<feature type="region of interest" description="Disordered" evidence="1">
    <location>
        <begin position="38"/>
        <end position="196"/>
    </location>
</feature>
<dbReference type="EMBL" id="CP114569">
    <property type="protein sequence ID" value="WAZ60703.1"/>
    <property type="molecule type" value="Genomic_DNA"/>
</dbReference>
<gene>
    <name evidence="2" type="ORF">O4000_29245</name>
</gene>
<feature type="region of interest" description="Disordered" evidence="1">
    <location>
        <begin position="271"/>
        <end position="321"/>
    </location>
</feature>
<feature type="compositionally biased region" description="Basic and acidic residues" evidence="1">
    <location>
        <begin position="75"/>
        <end position="116"/>
    </location>
</feature>
<feature type="region of interest" description="Disordered" evidence="1">
    <location>
        <begin position="372"/>
        <end position="397"/>
    </location>
</feature>
<feature type="compositionally biased region" description="Basic and acidic residues" evidence="1">
    <location>
        <begin position="142"/>
        <end position="166"/>
    </location>
</feature>
<feature type="compositionally biased region" description="Basic and acidic residues" evidence="1">
    <location>
        <begin position="181"/>
        <end position="191"/>
    </location>
</feature>